<evidence type="ECO:0000313" key="4">
    <source>
        <dbReference type="EMBL" id="MDF9409671.1"/>
    </source>
</evidence>
<dbReference type="InterPro" id="IPR050639">
    <property type="entry name" value="SSR_resolvase"/>
</dbReference>
<dbReference type="SMART" id="SM00857">
    <property type="entry name" value="Resolvase"/>
    <property type="match status" value="1"/>
</dbReference>
<keyword evidence="5" id="KW-1185">Reference proteome</keyword>
<feature type="domain" description="Resolvase/invertase-type recombinase catalytic" evidence="3">
    <location>
        <begin position="14"/>
        <end position="137"/>
    </location>
</feature>
<evidence type="ECO:0000259" key="3">
    <source>
        <dbReference type="PROSITE" id="PS51736"/>
    </source>
</evidence>
<keyword evidence="2" id="KW-0233">DNA recombination</keyword>
<dbReference type="RefSeq" id="WP_277445171.1">
    <property type="nucleotide sequence ID" value="NZ_JAKOAV010000038.1"/>
</dbReference>
<dbReference type="AlphaFoldDB" id="A0A9X4JW83"/>
<dbReference type="SUPFAM" id="SSF53041">
    <property type="entry name" value="Resolvase-like"/>
    <property type="match status" value="1"/>
</dbReference>
<name>A0A9X4JW83_9FIRM</name>
<dbReference type="InterPro" id="IPR036162">
    <property type="entry name" value="Resolvase-like_N_sf"/>
</dbReference>
<evidence type="ECO:0000313" key="5">
    <source>
        <dbReference type="Proteomes" id="UP001154312"/>
    </source>
</evidence>
<dbReference type="Proteomes" id="UP001154312">
    <property type="component" value="Unassembled WGS sequence"/>
</dbReference>
<comment type="caution">
    <text evidence="4">The sequence shown here is derived from an EMBL/GenBank/DDBJ whole genome shotgun (WGS) entry which is preliminary data.</text>
</comment>
<dbReference type="PROSITE" id="PS51736">
    <property type="entry name" value="RECOMBINASES_3"/>
    <property type="match status" value="1"/>
</dbReference>
<dbReference type="PANTHER" id="PTHR30461:SF2">
    <property type="entry name" value="SERINE RECOMBINASE PINE-RELATED"/>
    <property type="match status" value="1"/>
</dbReference>
<proteinExistence type="predicted"/>
<dbReference type="GO" id="GO:0000150">
    <property type="term" value="F:DNA strand exchange activity"/>
    <property type="evidence" value="ECO:0007669"/>
    <property type="project" value="InterPro"/>
</dbReference>
<dbReference type="InterPro" id="IPR006119">
    <property type="entry name" value="Resolv_N"/>
</dbReference>
<dbReference type="CDD" id="cd00338">
    <property type="entry name" value="Ser_Recombinase"/>
    <property type="match status" value="1"/>
</dbReference>
<organism evidence="4 5">
    <name type="scientific">Pelotomaculum isophthalicicum JI</name>
    <dbReference type="NCBI Taxonomy" id="947010"/>
    <lineage>
        <taxon>Bacteria</taxon>
        <taxon>Bacillati</taxon>
        <taxon>Bacillota</taxon>
        <taxon>Clostridia</taxon>
        <taxon>Eubacteriales</taxon>
        <taxon>Desulfotomaculaceae</taxon>
        <taxon>Pelotomaculum</taxon>
    </lineage>
</organism>
<accession>A0A9X4JW83</accession>
<dbReference type="GO" id="GO:0003677">
    <property type="term" value="F:DNA binding"/>
    <property type="evidence" value="ECO:0007669"/>
    <property type="project" value="UniProtKB-KW"/>
</dbReference>
<evidence type="ECO:0000256" key="2">
    <source>
        <dbReference type="ARBA" id="ARBA00023172"/>
    </source>
</evidence>
<sequence>MSKTEQKIQNRPERVWIYCRTGSQDENSLSDQRDKLTDFAKEQGWEIVGITAEHGSGLNYNRKGLKEVMKAAKAKQMDIALAKSTCRIGRITHKTIECMNKMERHGVKLIIADNGDIDFHPIRVAFYMRVGSEKQLQ</sequence>
<dbReference type="Pfam" id="PF00239">
    <property type="entry name" value="Resolvase"/>
    <property type="match status" value="1"/>
</dbReference>
<evidence type="ECO:0000256" key="1">
    <source>
        <dbReference type="ARBA" id="ARBA00023125"/>
    </source>
</evidence>
<keyword evidence="1" id="KW-0238">DNA-binding</keyword>
<dbReference type="EMBL" id="JAKOAV010000038">
    <property type="protein sequence ID" value="MDF9409671.1"/>
    <property type="molecule type" value="Genomic_DNA"/>
</dbReference>
<reference evidence="4" key="1">
    <citation type="submission" date="2022-02" db="EMBL/GenBank/DDBJ databases">
        <authorList>
            <person name="Leng L."/>
        </authorList>
    </citation>
    <scope>NUCLEOTIDE SEQUENCE</scope>
    <source>
        <strain evidence="4">JI</strain>
    </source>
</reference>
<dbReference type="PANTHER" id="PTHR30461">
    <property type="entry name" value="DNA-INVERTASE FROM LAMBDOID PROPHAGE"/>
    <property type="match status" value="1"/>
</dbReference>
<dbReference type="Gene3D" id="3.40.50.1390">
    <property type="entry name" value="Resolvase, N-terminal catalytic domain"/>
    <property type="match status" value="1"/>
</dbReference>
<gene>
    <name evidence="4" type="ORF">L7E55_15150</name>
</gene>
<protein>
    <submittedName>
        <fullName evidence="4">Recombinase family protein</fullName>
    </submittedName>
</protein>